<reference evidence="1 2" key="1">
    <citation type="journal article" date="2021" name="Elife">
        <title>Chloroplast acquisition without the gene transfer in kleptoplastic sea slugs, Plakobranchus ocellatus.</title>
        <authorList>
            <person name="Maeda T."/>
            <person name="Takahashi S."/>
            <person name="Yoshida T."/>
            <person name="Shimamura S."/>
            <person name="Takaki Y."/>
            <person name="Nagai Y."/>
            <person name="Toyoda A."/>
            <person name="Suzuki Y."/>
            <person name="Arimoto A."/>
            <person name="Ishii H."/>
            <person name="Satoh N."/>
            <person name="Nishiyama T."/>
            <person name="Hasebe M."/>
            <person name="Maruyama T."/>
            <person name="Minagawa J."/>
            <person name="Obokata J."/>
            <person name="Shigenobu S."/>
        </authorList>
    </citation>
    <scope>NUCLEOTIDE SEQUENCE [LARGE SCALE GENOMIC DNA]</scope>
</reference>
<sequence>MKDDPTCPLCRGKQTEEHVLSSCKVALSQEIGTRGFVGTSAYNCLSKFSNNGHRRTKCPEVLVEAEPTLDAAVHVSNNTCLEISSFFGREHETETSRLFVETSELSFVFYSLVLRQRLCWIRRGGHYVTTHNSTDCCRANHKASLVTQIIRPTCNWMAHSKNNCDISPSCRLLQVASRSVWSTLRVDTLRSML</sequence>
<name>A0AAV4AAU4_9GAST</name>
<dbReference type="Proteomes" id="UP000735302">
    <property type="component" value="Unassembled WGS sequence"/>
</dbReference>
<organism evidence="1 2">
    <name type="scientific">Plakobranchus ocellatus</name>
    <dbReference type="NCBI Taxonomy" id="259542"/>
    <lineage>
        <taxon>Eukaryota</taxon>
        <taxon>Metazoa</taxon>
        <taxon>Spiralia</taxon>
        <taxon>Lophotrochozoa</taxon>
        <taxon>Mollusca</taxon>
        <taxon>Gastropoda</taxon>
        <taxon>Heterobranchia</taxon>
        <taxon>Euthyneura</taxon>
        <taxon>Panpulmonata</taxon>
        <taxon>Sacoglossa</taxon>
        <taxon>Placobranchoidea</taxon>
        <taxon>Plakobranchidae</taxon>
        <taxon>Plakobranchus</taxon>
    </lineage>
</organism>
<proteinExistence type="predicted"/>
<keyword evidence="2" id="KW-1185">Reference proteome</keyword>
<keyword evidence="1" id="KW-0695">RNA-directed DNA polymerase</keyword>
<protein>
    <submittedName>
        <fullName evidence="1">Reverse transcriptase</fullName>
    </submittedName>
</protein>
<gene>
    <name evidence="1" type="ORF">PoB_003023800</name>
</gene>
<comment type="caution">
    <text evidence="1">The sequence shown here is derived from an EMBL/GenBank/DDBJ whole genome shotgun (WGS) entry which is preliminary data.</text>
</comment>
<keyword evidence="1" id="KW-0808">Transferase</keyword>
<accession>A0AAV4AAU4</accession>
<keyword evidence="1" id="KW-0548">Nucleotidyltransferase</keyword>
<dbReference type="AlphaFoldDB" id="A0AAV4AAU4"/>
<dbReference type="GO" id="GO:0003964">
    <property type="term" value="F:RNA-directed DNA polymerase activity"/>
    <property type="evidence" value="ECO:0007669"/>
    <property type="project" value="UniProtKB-KW"/>
</dbReference>
<evidence type="ECO:0000313" key="1">
    <source>
        <dbReference type="EMBL" id="GFO03733.1"/>
    </source>
</evidence>
<evidence type="ECO:0000313" key="2">
    <source>
        <dbReference type="Proteomes" id="UP000735302"/>
    </source>
</evidence>
<dbReference type="EMBL" id="BLXT01003729">
    <property type="protein sequence ID" value="GFO03733.1"/>
    <property type="molecule type" value="Genomic_DNA"/>
</dbReference>